<dbReference type="Proteomes" id="UP000237968">
    <property type="component" value="Unassembled WGS sequence"/>
</dbReference>
<dbReference type="PANTHER" id="PTHR10157:SF23">
    <property type="entry name" value="MOXD1 HOMOLOG 1"/>
    <property type="match status" value="1"/>
</dbReference>
<dbReference type="Gene3D" id="2.60.120.230">
    <property type="match status" value="1"/>
</dbReference>
<dbReference type="InterPro" id="IPR000945">
    <property type="entry name" value="DBH-like"/>
</dbReference>
<dbReference type="InterPro" id="IPR014784">
    <property type="entry name" value="Cu2_ascorb_mOase-like_C"/>
</dbReference>
<evidence type="ECO:0000256" key="2">
    <source>
        <dbReference type="SAM" id="MobiDB-lite"/>
    </source>
</evidence>
<dbReference type="GO" id="GO:0004500">
    <property type="term" value="F:dopamine beta-monooxygenase activity"/>
    <property type="evidence" value="ECO:0007669"/>
    <property type="project" value="InterPro"/>
</dbReference>
<dbReference type="GO" id="GO:0005507">
    <property type="term" value="F:copper ion binding"/>
    <property type="evidence" value="ECO:0007669"/>
    <property type="project" value="InterPro"/>
</dbReference>
<dbReference type="InterPro" id="IPR024548">
    <property type="entry name" value="Cu2_monoox_C"/>
</dbReference>
<accession>A0A2S9Y6C7</accession>
<feature type="domain" description="Copper type II ascorbate-dependent monooxygenase C-terminal" evidence="3">
    <location>
        <begin position="390"/>
        <end position="474"/>
    </location>
</feature>
<feature type="region of interest" description="Disordered" evidence="2">
    <location>
        <begin position="38"/>
        <end position="85"/>
    </location>
</feature>
<evidence type="ECO:0000256" key="1">
    <source>
        <dbReference type="ARBA" id="ARBA00023157"/>
    </source>
</evidence>
<dbReference type="PROSITE" id="PS51257">
    <property type="entry name" value="PROKAR_LIPOPROTEIN"/>
    <property type="match status" value="1"/>
</dbReference>
<reference evidence="4 5" key="1">
    <citation type="submission" date="2018-03" db="EMBL/GenBank/DDBJ databases">
        <title>Draft Genome Sequences of the Obligatory Marine Myxobacteria Enhygromyxa salina SWB005.</title>
        <authorList>
            <person name="Poehlein A."/>
            <person name="Moghaddam J.A."/>
            <person name="Harms H."/>
            <person name="Alanjari M."/>
            <person name="Koenig G.M."/>
            <person name="Daniel R."/>
            <person name="Schaeberle T.F."/>
        </authorList>
    </citation>
    <scope>NUCLEOTIDE SEQUENCE [LARGE SCALE GENOMIC DNA]</scope>
    <source>
        <strain evidence="4 5">SWB005</strain>
    </source>
</reference>
<gene>
    <name evidence="4" type="ORF">ENSA5_27870</name>
</gene>
<evidence type="ECO:0000313" key="4">
    <source>
        <dbReference type="EMBL" id="PRQ00606.1"/>
    </source>
</evidence>
<dbReference type="InterPro" id="IPR036939">
    <property type="entry name" value="Cu2_ascorb_mOase_N_sf"/>
</dbReference>
<sequence>MRRVLGSGIIVAMTRRLAVGIGVISACVLGFGPACTSDDDGGNDQAEAATESEGDSGDGDSGDGDGDPGDGDGDPGDGDGDSSALTYYKDAKPILDANCVTCHVEGGIGPFALQTWAQVEQWAPIIAPSIADLSMPPWPPNPSCNSYEDERLLGIDERELLLEWIDAGFPEGDPADAPPDPEPPAPFEADFSVSLPEPYTPTQVPDDYRCFVIPWPDSLTEPTYVTAQVVEPDQLQLVHHVISFVADPDDADFYIGLDEADPAPGYECFGGPGKLDWTARWLGDWVPGMDAWYAPPGSGIEVQPGSSLIVQVHYNNLNAEPVADQTTLGFQISDTVERPGTFVPVTKFEWIAGFGNMTIPAGEANVHHSATLDREHELFQYTLASLGVGPSEEVDVWRSALHMHLLGTQARLSITQDNASEDCLVQIDDWDFNWQGDYMFNEAVPFGAGDTMQLDCWYDNTEANQPIVNGEPKQPETVGWGDGTFDEMCLGIIYVARK</sequence>
<dbReference type="EMBL" id="PVNK01000137">
    <property type="protein sequence ID" value="PRQ00606.1"/>
    <property type="molecule type" value="Genomic_DNA"/>
</dbReference>
<dbReference type="Pfam" id="PF03712">
    <property type="entry name" value="Cu2_monoox_C"/>
    <property type="match status" value="1"/>
</dbReference>
<proteinExistence type="predicted"/>
<feature type="compositionally biased region" description="Acidic residues" evidence="2">
    <location>
        <begin position="50"/>
        <end position="80"/>
    </location>
</feature>
<dbReference type="AlphaFoldDB" id="A0A2S9Y6C7"/>
<organism evidence="4 5">
    <name type="scientific">Enhygromyxa salina</name>
    <dbReference type="NCBI Taxonomy" id="215803"/>
    <lineage>
        <taxon>Bacteria</taxon>
        <taxon>Pseudomonadati</taxon>
        <taxon>Myxococcota</taxon>
        <taxon>Polyangia</taxon>
        <taxon>Nannocystales</taxon>
        <taxon>Nannocystaceae</taxon>
        <taxon>Enhygromyxa</taxon>
    </lineage>
</organism>
<comment type="caution">
    <text evidence="4">The sequence shown here is derived from an EMBL/GenBank/DDBJ whole genome shotgun (WGS) entry which is preliminary data.</text>
</comment>
<name>A0A2S9Y6C7_9BACT</name>
<dbReference type="InterPro" id="IPR008977">
    <property type="entry name" value="PHM/PNGase_F_dom_sf"/>
</dbReference>
<keyword evidence="1" id="KW-1015">Disulfide bond</keyword>
<evidence type="ECO:0000313" key="5">
    <source>
        <dbReference type="Proteomes" id="UP000237968"/>
    </source>
</evidence>
<keyword evidence="5" id="KW-1185">Reference proteome</keyword>
<evidence type="ECO:0000259" key="3">
    <source>
        <dbReference type="Pfam" id="PF03712"/>
    </source>
</evidence>
<dbReference type="Gene3D" id="2.60.120.310">
    <property type="entry name" value="Copper type II, ascorbate-dependent monooxygenase, N-terminal domain"/>
    <property type="match status" value="1"/>
</dbReference>
<protein>
    <recommendedName>
        <fullName evidence="3">Copper type II ascorbate-dependent monooxygenase C-terminal domain-containing protein</fullName>
    </recommendedName>
</protein>
<dbReference type="SUPFAM" id="SSF49742">
    <property type="entry name" value="PHM/PNGase F"/>
    <property type="match status" value="2"/>
</dbReference>
<dbReference type="PANTHER" id="PTHR10157">
    <property type="entry name" value="DOPAMINE BETA HYDROXYLASE RELATED"/>
    <property type="match status" value="1"/>
</dbReference>